<dbReference type="EMBL" id="BMAW01124071">
    <property type="protein sequence ID" value="GFU06239.1"/>
    <property type="molecule type" value="Genomic_DNA"/>
</dbReference>
<keyword evidence="2" id="KW-1185">Reference proteome</keyword>
<evidence type="ECO:0000313" key="1">
    <source>
        <dbReference type="EMBL" id="GFU06239.1"/>
    </source>
</evidence>
<name>A0A8X6Q7C4_NEPPI</name>
<comment type="caution">
    <text evidence="1">The sequence shown here is derived from an EMBL/GenBank/DDBJ whole genome shotgun (WGS) entry which is preliminary data.</text>
</comment>
<protein>
    <submittedName>
        <fullName evidence="1">Uncharacterized protein</fullName>
    </submittedName>
</protein>
<evidence type="ECO:0000313" key="2">
    <source>
        <dbReference type="Proteomes" id="UP000887013"/>
    </source>
</evidence>
<gene>
    <name evidence="1" type="ORF">NPIL_485931</name>
</gene>
<feature type="non-terminal residue" evidence="1">
    <location>
        <position position="54"/>
    </location>
</feature>
<reference evidence="1" key="1">
    <citation type="submission" date="2020-08" db="EMBL/GenBank/DDBJ databases">
        <title>Multicomponent nature underlies the extraordinary mechanical properties of spider dragline silk.</title>
        <authorList>
            <person name="Kono N."/>
            <person name="Nakamura H."/>
            <person name="Mori M."/>
            <person name="Yoshida Y."/>
            <person name="Ohtoshi R."/>
            <person name="Malay A.D."/>
            <person name="Moran D.A.P."/>
            <person name="Tomita M."/>
            <person name="Numata K."/>
            <person name="Arakawa K."/>
        </authorList>
    </citation>
    <scope>NUCLEOTIDE SEQUENCE</scope>
</reference>
<organism evidence="1 2">
    <name type="scientific">Nephila pilipes</name>
    <name type="common">Giant wood spider</name>
    <name type="synonym">Nephila maculata</name>
    <dbReference type="NCBI Taxonomy" id="299642"/>
    <lineage>
        <taxon>Eukaryota</taxon>
        <taxon>Metazoa</taxon>
        <taxon>Ecdysozoa</taxon>
        <taxon>Arthropoda</taxon>
        <taxon>Chelicerata</taxon>
        <taxon>Arachnida</taxon>
        <taxon>Araneae</taxon>
        <taxon>Araneomorphae</taxon>
        <taxon>Entelegynae</taxon>
        <taxon>Araneoidea</taxon>
        <taxon>Nephilidae</taxon>
        <taxon>Nephila</taxon>
    </lineage>
</organism>
<accession>A0A8X6Q7C4</accession>
<dbReference type="AlphaFoldDB" id="A0A8X6Q7C4"/>
<proteinExistence type="predicted"/>
<sequence length="54" mass="6095">MEKEQDNLLTLASRVADLDSAIKQNRQLTLPQFPKRTRNMGYCSSTSSHLSISI</sequence>
<dbReference type="Proteomes" id="UP000887013">
    <property type="component" value="Unassembled WGS sequence"/>
</dbReference>